<evidence type="ECO:0000313" key="2">
    <source>
        <dbReference type="Proteomes" id="UP000017640"/>
    </source>
</evidence>
<dbReference type="HOGENOM" id="CLU_101667_0_0_6"/>
<dbReference type="OrthoDB" id="5794079at2"/>
<gene>
    <name evidence="1" type="ORF">SPICUR_01705</name>
</gene>
<dbReference type="STRING" id="1335757.SPICUR_01705"/>
<protein>
    <recommendedName>
        <fullName evidence="3">FAD-binding FR-type domain-containing protein</fullName>
    </recommendedName>
</protein>
<keyword evidence="2" id="KW-1185">Reference proteome</keyword>
<accession>U5T1Q9</accession>
<organism evidence="1 2">
    <name type="scientific">Spiribacter curvatus</name>
    <dbReference type="NCBI Taxonomy" id="1335757"/>
    <lineage>
        <taxon>Bacteria</taxon>
        <taxon>Pseudomonadati</taxon>
        <taxon>Pseudomonadota</taxon>
        <taxon>Gammaproteobacteria</taxon>
        <taxon>Chromatiales</taxon>
        <taxon>Ectothiorhodospiraceae</taxon>
        <taxon>Spiribacter</taxon>
    </lineage>
</organism>
<dbReference type="Proteomes" id="UP000017640">
    <property type="component" value="Chromosome"/>
</dbReference>
<dbReference type="KEGG" id="spiu:SPICUR_01705"/>
<dbReference type="InterPro" id="IPR029058">
    <property type="entry name" value="AB_hydrolase_fold"/>
</dbReference>
<evidence type="ECO:0008006" key="3">
    <source>
        <dbReference type="Google" id="ProtNLM"/>
    </source>
</evidence>
<dbReference type="AlphaFoldDB" id="U5T1Q9"/>
<reference evidence="1 2" key="1">
    <citation type="journal article" date="2013" name="BMC Genomics">
        <title>Genomes of "Spiribacter", a streamlined, successful halophilic bacterium.</title>
        <authorList>
            <person name="Lopez-Perez M."/>
            <person name="Ghai R."/>
            <person name="Leon M.J."/>
            <person name="Rodriguez-Olmos A."/>
            <person name="Copa-Patino J.L."/>
            <person name="Soliveri J."/>
            <person name="Sanchez-Porro C."/>
            <person name="Ventosa A."/>
            <person name="Rodriguez-Valera F."/>
        </authorList>
    </citation>
    <scope>NUCLEOTIDE SEQUENCE [LARGE SCALE GENOMIC DNA]</scope>
    <source>
        <strain evidence="1 2">UAH-SP71</strain>
    </source>
</reference>
<evidence type="ECO:0000313" key="1">
    <source>
        <dbReference type="EMBL" id="AGY91360.1"/>
    </source>
</evidence>
<sequence>MTPARLIDATPVVDDWWLLRIEWTAEPPAPGQWLWLDINGERCCLPVRDADTREGWLAGILPGARLPQGLRPGLPVTVSFLQGQPIQTDGDDRLLIVGVDLGVGPAIALAERHAERTRLALLGGGYGIPGRLVPSRFFIPALADVAIAGLTALEQAGVPARVALNDDRPGVHTGSVLDLLGRYLSDTPAETRQALRLIAFGPWHSLHPFRDGLAASIGAVEWVELPVTNH</sequence>
<proteinExistence type="predicted"/>
<dbReference type="RefSeq" id="WP_023365408.1">
    <property type="nucleotide sequence ID" value="NC_022664.1"/>
</dbReference>
<dbReference type="Gene3D" id="3.40.50.1820">
    <property type="entry name" value="alpha/beta hydrolase"/>
    <property type="match status" value="1"/>
</dbReference>
<name>U5T1Q9_9GAMM</name>
<dbReference type="EMBL" id="CP005990">
    <property type="protein sequence ID" value="AGY91360.1"/>
    <property type="molecule type" value="Genomic_DNA"/>
</dbReference>
<dbReference type="eggNOG" id="COG0543">
    <property type="taxonomic scope" value="Bacteria"/>
</dbReference>